<dbReference type="Proteomes" id="UP000580517">
    <property type="component" value="Unassembled WGS sequence"/>
</dbReference>
<proteinExistence type="inferred from homology"/>
<dbReference type="GO" id="GO:0019843">
    <property type="term" value="F:rRNA binding"/>
    <property type="evidence" value="ECO:0007669"/>
    <property type="project" value="UniProtKB-UniRule"/>
</dbReference>
<evidence type="ECO:0000256" key="2">
    <source>
        <dbReference type="ARBA" id="ARBA00022517"/>
    </source>
</evidence>
<dbReference type="OrthoDB" id="5293604at2"/>
<reference evidence="7 8" key="1">
    <citation type="submission" date="2020-07" db="EMBL/GenBank/DDBJ databases">
        <title>Taxonomic revisions and descriptions of new bacterial species based on genomic comparisons in the high-G+C-content subgroup of the family Alcaligenaceae.</title>
        <authorList>
            <person name="Szabo A."/>
            <person name="Felfoldi T."/>
        </authorList>
    </citation>
    <scope>NUCLEOTIDE SEQUENCE [LARGE SCALE GENOMIC DNA]</scope>
    <source>
        <strain evidence="7 8">DSM 25264</strain>
    </source>
</reference>
<comment type="function">
    <text evidence="5">Member of a network of 50S ribosomal subunit biogenesis factors which assembles along the 30S-50S interface, preventing incorrect 23S rRNA structures from forming. Promotes peptidyl transferase center (PTC) maturation.</text>
</comment>
<evidence type="ECO:0000313" key="7">
    <source>
        <dbReference type="EMBL" id="NYT36147.1"/>
    </source>
</evidence>
<dbReference type="Pfam" id="PF04751">
    <property type="entry name" value="DarP"/>
    <property type="match status" value="1"/>
</dbReference>
<dbReference type="Gene3D" id="1.10.60.30">
    <property type="entry name" value="PSPTO4464-like domains"/>
    <property type="match status" value="2"/>
</dbReference>
<dbReference type="CDD" id="cd16331">
    <property type="entry name" value="YjgA-like"/>
    <property type="match status" value="1"/>
</dbReference>
<dbReference type="InterPro" id="IPR006839">
    <property type="entry name" value="DarP"/>
</dbReference>
<evidence type="ECO:0000313" key="8">
    <source>
        <dbReference type="Proteomes" id="UP000580517"/>
    </source>
</evidence>
<dbReference type="GO" id="GO:0005829">
    <property type="term" value="C:cytosol"/>
    <property type="evidence" value="ECO:0007669"/>
    <property type="project" value="TreeGrafter"/>
</dbReference>
<organism evidence="7 8">
    <name type="scientific">Allopusillimonas soli</name>
    <dbReference type="NCBI Taxonomy" id="659016"/>
    <lineage>
        <taxon>Bacteria</taxon>
        <taxon>Pseudomonadati</taxon>
        <taxon>Pseudomonadota</taxon>
        <taxon>Betaproteobacteria</taxon>
        <taxon>Burkholderiales</taxon>
        <taxon>Alcaligenaceae</taxon>
        <taxon>Allopusillimonas</taxon>
    </lineage>
</organism>
<comment type="similarity">
    <text evidence="5">Belongs to the DarP family.</text>
</comment>
<dbReference type="PIRSF" id="PIRSF016183">
    <property type="entry name" value="UCP016183"/>
    <property type="match status" value="1"/>
</dbReference>
<name>A0A853F839_9BURK</name>
<comment type="caution">
    <text evidence="7">The sequence shown here is derived from an EMBL/GenBank/DDBJ whole genome shotgun (WGS) entry which is preliminary data.</text>
</comment>
<feature type="compositionally biased region" description="Basic and acidic residues" evidence="6">
    <location>
        <begin position="1"/>
        <end position="12"/>
    </location>
</feature>
<dbReference type="InterPro" id="IPR023153">
    <property type="entry name" value="DarP_sf"/>
</dbReference>
<sequence length="196" mass="21856">MTSDTIDVHPGADPDGQPGTAPASAESANERPSKSQVKREMHALQQLGKELVDLAATQLRQLPLPDRLYEAILLAQRTTSREGRRRQIHYVGKLMRDVDAPAIRAQLDTWKYGSRQQTASMHRLEALRDQLLKDDEALTPFLRAHPGTDVQALRTIIREARKEAAANAGLPPGREPKRKHYRALFQALKSLEGNSS</sequence>
<keyword evidence="3 5" id="KW-0699">rRNA-binding</keyword>
<evidence type="ECO:0000256" key="5">
    <source>
        <dbReference type="HAMAP-Rule" id="MF_00765"/>
    </source>
</evidence>
<evidence type="ECO:0000256" key="4">
    <source>
        <dbReference type="ARBA" id="ARBA00022884"/>
    </source>
</evidence>
<keyword evidence="8" id="KW-1185">Reference proteome</keyword>
<accession>A0A853F839</accession>
<evidence type="ECO:0000256" key="3">
    <source>
        <dbReference type="ARBA" id="ARBA00022730"/>
    </source>
</evidence>
<dbReference type="HAMAP" id="MF_00765">
    <property type="entry name" value="DarP"/>
    <property type="match status" value="1"/>
</dbReference>
<dbReference type="PANTHER" id="PTHR38101">
    <property type="entry name" value="UPF0307 PROTEIN YJGA"/>
    <property type="match status" value="1"/>
</dbReference>
<keyword evidence="4 5" id="KW-0694">RNA-binding</keyword>
<dbReference type="SUPFAM" id="SSF158710">
    <property type="entry name" value="PSPTO4464-like"/>
    <property type="match status" value="1"/>
</dbReference>
<dbReference type="EMBL" id="JACCEW010000001">
    <property type="protein sequence ID" value="NYT36147.1"/>
    <property type="molecule type" value="Genomic_DNA"/>
</dbReference>
<dbReference type="NCBIfam" id="NF003593">
    <property type="entry name" value="PRK05255.1-1"/>
    <property type="match status" value="1"/>
</dbReference>
<evidence type="ECO:0000256" key="6">
    <source>
        <dbReference type="SAM" id="MobiDB-lite"/>
    </source>
</evidence>
<evidence type="ECO:0000256" key="1">
    <source>
        <dbReference type="ARBA" id="ARBA00022490"/>
    </source>
</evidence>
<comment type="subcellular location">
    <subcellularLocation>
        <location evidence="5">Cytoplasm</location>
    </subcellularLocation>
    <text evidence="5">Associates with late stage pre-50S ribosomal subunits.</text>
</comment>
<dbReference type="GO" id="GO:1902626">
    <property type="term" value="P:assembly of large subunit precursor of preribosome"/>
    <property type="evidence" value="ECO:0007669"/>
    <property type="project" value="UniProtKB-UniRule"/>
</dbReference>
<dbReference type="GO" id="GO:0043022">
    <property type="term" value="F:ribosome binding"/>
    <property type="evidence" value="ECO:0007669"/>
    <property type="project" value="UniProtKB-UniRule"/>
</dbReference>
<feature type="region of interest" description="Disordered" evidence="6">
    <location>
        <begin position="1"/>
        <end position="40"/>
    </location>
</feature>
<dbReference type="AlphaFoldDB" id="A0A853F839"/>
<keyword evidence="2 5" id="KW-0690">Ribosome biogenesis</keyword>
<dbReference type="RefSeq" id="WP_129968056.1">
    <property type="nucleotide sequence ID" value="NZ_JACCEW010000001.1"/>
</dbReference>
<keyword evidence="1 5" id="KW-0963">Cytoplasm</keyword>
<feature type="compositionally biased region" description="Basic and acidic residues" evidence="6">
    <location>
        <begin position="28"/>
        <end position="40"/>
    </location>
</feature>
<dbReference type="PANTHER" id="PTHR38101:SF1">
    <property type="entry name" value="UPF0307 PROTEIN YJGA"/>
    <property type="match status" value="1"/>
</dbReference>
<protein>
    <recommendedName>
        <fullName evidence="5">Dual-action ribosomal maturation protein DarP</fullName>
    </recommendedName>
    <alternativeName>
        <fullName evidence="5">Large ribosomal subunit assembly factor DarP</fullName>
    </alternativeName>
</protein>
<gene>
    <name evidence="5" type="primary">darP</name>
    <name evidence="7" type="ORF">H0A68_04625</name>
</gene>